<evidence type="ECO:0000313" key="14">
    <source>
        <dbReference type="EMBL" id="MBC5662728.1"/>
    </source>
</evidence>
<feature type="domain" description="4Fe-4S" evidence="13">
    <location>
        <begin position="34"/>
        <end position="93"/>
    </location>
</feature>
<comment type="subcellular location">
    <subcellularLocation>
        <location evidence="10">Cell membrane</location>
    </subcellularLocation>
</comment>
<comment type="caution">
    <text evidence="10">Lacks conserved residue(s) required for the propagation of feature annotation.</text>
</comment>
<feature type="region of interest" description="Hydrophobic" evidence="10">
    <location>
        <begin position="1"/>
        <end position="28"/>
    </location>
</feature>
<name>A0A8I0AF42_9FIRM</name>
<evidence type="ECO:0000256" key="7">
    <source>
        <dbReference type="ARBA" id="ARBA00023004"/>
    </source>
</evidence>
<dbReference type="PANTHER" id="PTHR43560:SF1">
    <property type="entry name" value="ION-TRANSLOCATING OXIDOREDUCTASE COMPLEX SUBUNIT B"/>
    <property type="match status" value="1"/>
</dbReference>
<keyword evidence="6 10" id="KW-0249">Electron transport</keyword>
<evidence type="ECO:0000256" key="1">
    <source>
        <dbReference type="ARBA" id="ARBA00022448"/>
    </source>
</evidence>
<keyword evidence="1 10" id="KW-0813">Transport</keyword>
<feature type="binding site" evidence="10">
    <location>
        <position position="51"/>
    </location>
    <ligand>
        <name>[4Fe-4S] cluster</name>
        <dbReference type="ChEBI" id="CHEBI:49883"/>
        <label>1</label>
    </ligand>
</feature>
<organism evidence="14 15">
    <name type="scientific">Coprococcus hominis</name>
    <name type="common">ex Liu et al. 2022</name>
    <dbReference type="NCBI Taxonomy" id="2763039"/>
    <lineage>
        <taxon>Bacteria</taxon>
        <taxon>Bacillati</taxon>
        <taxon>Bacillota</taxon>
        <taxon>Clostridia</taxon>
        <taxon>Lachnospirales</taxon>
        <taxon>Lachnospiraceae</taxon>
        <taxon>Coprococcus</taxon>
    </lineage>
</organism>
<dbReference type="InterPro" id="IPR050395">
    <property type="entry name" value="4Fe4S_Ferredoxin_RnfB"/>
</dbReference>
<feature type="binding site" evidence="10">
    <location>
        <position position="154"/>
    </location>
    <ligand>
        <name>[4Fe-4S] cluster</name>
        <dbReference type="ChEBI" id="CHEBI:49883"/>
        <label>3</label>
    </ligand>
</feature>
<feature type="binding site" evidence="10">
    <location>
        <position position="76"/>
    </location>
    <ligand>
        <name>[4Fe-4S] cluster</name>
        <dbReference type="ChEBI" id="CHEBI:49883"/>
        <label>1</label>
    </ligand>
</feature>
<dbReference type="Pfam" id="PF12838">
    <property type="entry name" value="Fer4_7"/>
    <property type="match status" value="1"/>
</dbReference>
<dbReference type="GO" id="GO:0051539">
    <property type="term" value="F:4 iron, 4 sulfur cluster binding"/>
    <property type="evidence" value="ECO:0007669"/>
    <property type="project" value="UniProtKB-UniRule"/>
</dbReference>
<keyword evidence="11" id="KW-0812">Transmembrane</keyword>
<dbReference type="CDD" id="cd10549">
    <property type="entry name" value="MtMvhB_like"/>
    <property type="match status" value="1"/>
</dbReference>
<keyword evidence="15" id="KW-1185">Reference proteome</keyword>
<dbReference type="Proteomes" id="UP000615234">
    <property type="component" value="Unassembled WGS sequence"/>
</dbReference>
<keyword evidence="7 10" id="KW-0408">Iron</keyword>
<evidence type="ECO:0000256" key="9">
    <source>
        <dbReference type="ARBA" id="ARBA00023136"/>
    </source>
</evidence>
<dbReference type="EC" id="7.-.-.-" evidence="10"/>
<evidence type="ECO:0000259" key="13">
    <source>
        <dbReference type="PROSITE" id="PS51656"/>
    </source>
</evidence>
<feature type="binding site" evidence="10">
    <location>
        <position position="144"/>
    </location>
    <ligand>
        <name>[4Fe-4S] cluster</name>
        <dbReference type="ChEBI" id="CHEBI:49883"/>
        <label>2</label>
    </ligand>
</feature>
<feature type="binding site" evidence="10">
    <location>
        <position position="59"/>
    </location>
    <ligand>
        <name>[4Fe-4S] cluster</name>
        <dbReference type="ChEBI" id="CHEBI:49883"/>
        <label>1</label>
    </ligand>
</feature>
<reference evidence="14 15" key="1">
    <citation type="submission" date="2020-08" db="EMBL/GenBank/DDBJ databases">
        <title>Genome public.</title>
        <authorList>
            <person name="Liu C."/>
            <person name="Sun Q."/>
        </authorList>
    </citation>
    <scope>NUCLEOTIDE SEQUENCE [LARGE SCALE GENOMIC DNA]</scope>
    <source>
        <strain evidence="14 15">NSJ-10</strain>
    </source>
</reference>
<keyword evidence="4 10" id="KW-0677">Repeat</keyword>
<dbReference type="Gene3D" id="3.30.70.20">
    <property type="match status" value="2"/>
</dbReference>
<evidence type="ECO:0000256" key="5">
    <source>
        <dbReference type="ARBA" id="ARBA00022967"/>
    </source>
</evidence>
<evidence type="ECO:0000256" key="8">
    <source>
        <dbReference type="ARBA" id="ARBA00023014"/>
    </source>
</evidence>
<dbReference type="PROSITE" id="PS51379">
    <property type="entry name" value="4FE4S_FER_2"/>
    <property type="match status" value="3"/>
</dbReference>
<proteinExistence type="inferred from homology"/>
<dbReference type="InterPro" id="IPR007202">
    <property type="entry name" value="4Fe-4S_dom"/>
</dbReference>
<feature type="transmembrane region" description="Helical" evidence="11">
    <location>
        <begin position="6"/>
        <end position="28"/>
    </location>
</feature>
<dbReference type="Pfam" id="PF04060">
    <property type="entry name" value="FeS"/>
    <property type="match status" value="1"/>
</dbReference>
<sequence>MDITTILIAVAVVAGVGVIIGILLGVAGEKFKVPVDEKAVMVRELLPGNNCGGCGYPGCDGLAAAIAKGEMPPSACPVGGAAVAEAISAALGVENTASTKYVAFVKCAGDCEKAKDVYDYVGPKTCVLAQNSPNNGPKGCTYGCTGYGSCKTVCEFGAIDIIDGIAVVNEEKCKACGKCVDVCPRHLIELVPYDAPHRVRCNSKEKGKEVKAVCSAGCIGCSLCVRSCEFDAVSVDQNLAHIDYDKCTHCGACARKCPVKIIS</sequence>
<comment type="subunit">
    <text evidence="10">The complex is composed of six subunits: RnfA, RnfB, RnfC, RnfD, RnfE and RnfG.</text>
</comment>
<dbReference type="InterPro" id="IPR017896">
    <property type="entry name" value="4Fe4S_Fe-S-bd"/>
</dbReference>
<dbReference type="GO" id="GO:0005886">
    <property type="term" value="C:plasma membrane"/>
    <property type="evidence" value="ECO:0007669"/>
    <property type="project" value="UniProtKB-SubCell"/>
</dbReference>
<evidence type="ECO:0000256" key="11">
    <source>
        <dbReference type="SAM" id="Phobius"/>
    </source>
</evidence>
<evidence type="ECO:0000256" key="6">
    <source>
        <dbReference type="ARBA" id="ARBA00022982"/>
    </source>
</evidence>
<feature type="binding site" evidence="10">
    <location>
        <position position="140"/>
    </location>
    <ligand>
        <name>[4Fe-4S] cluster</name>
        <dbReference type="ChEBI" id="CHEBI:49883"/>
        <label>2</label>
    </ligand>
</feature>
<feature type="binding site" evidence="10">
    <location>
        <position position="176"/>
    </location>
    <ligand>
        <name>[4Fe-4S] cluster</name>
        <dbReference type="ChEBI" id="CHEBI:49883"/>
        <label>3</label>
    </ligand>
</feature>
<evidence type="ECO:0000256" key="4">
    <source>
        <dbReference type="ARBA" id="ARBA00022737"/>
    </source>
</evidence>
<evidence type="ECO:0000256" key="10">
    <source>
        <dbReference type="HAMAP-Rule" id="MF_00463"/>
    </source>
</evidence>
<dbReference type="AlphaFoldDB" id="A0A8I0AF42"/>
<dbReference type="InterPro" id="IPR017900">
    <property type="entry name" value="4Fe4S_Fe_S_CS"/>
</dbReference>
<dbReference type="PROSITE" id="PS51656">
    <property type="entry name" value="4FE4S"/>
    <property type="match status" value="1"/>
</dbReference>
<comment type="similarity">
    <text evidence="10">Belongs to the 4Fe4S bacterial-type ferredoxin family. RnfB subfamily.</text>
</comment>
<evidence type="ECO:0000259" key="12">
    <source>
        <dbReference type="PROSITE" id="PS51379"/>
    </source>
</evidence>
<dbReference type="GO" id="GO:0046872">
    <property type="term" value="F:metal ion binding"/>
    <property type="evidence" value="ECO:0007669"/>
    <property type="project" value="UniProtKB-KW"/>
</dbReference>
<keyword evidence="9 10" id="KW-0472">Membrane</keyword>
<keyword evidence="5 10" id="KW-1278">Translocase</keyword>
<keyword evidence="11" id="KW-1133">Transmembrane helix</keyword>
<keyword evidence="10" id="KW-1003">Cell membrane</keyword>
<dbReference type="Pfam" id="PF00037">
    <property type="entry name" value="Fer4"/>
    <property type="match status" value="1"/>
</dbReference>
<keyword evidence="8 10" id="KW-0411">Iron-sulfur</keyword>
<keyword evidence="2 10" id="KW-0004">4Fe-4S</keyword>
<feature type="binding site" evidence="10">
    <location>
        <position position="150"/>
    </location>
    <ligand>
        <name>[4Fe-4S] cluster</name>
        <dbReference type="ChEBI" id="CHEBI:49883"/>
        <label>2</label>
    </ligand>
</feature>
<comment type="function">
    <text evidence="10">Part of a membrane-bound complex that couples electron transfer with translocation of ions across the membrane.</text>
</comment>
<feature type="domain" description="4Fe-4S ferredoxin-type" evidence="12">
    <location>
        <begin position="208"/>
        <end position="237"/>
    </location>
</feature>
<feature type="domain" description="4Fe-4S ferredoxin-type" evidence="12">
    <location>
        <begin position="164"/>
        <end position="193"/>
    </location>
</feature>
<dbReference type="HAMAP" id="MF_00463">
    <property type="entry name" value="RsxB_RnfB"/>
    <property type="match status" value="1"/>
</dbReference>
<dbReference type="RefSeq" id="WP_186847626.1">
    <property type="nucleotide sequence ID" value="NZ_JACOOX010000004.1"/>
</dbReference>
<dbReference type="GO" id="GO:0022900">
    <property type="term" value="P:electron transport chain"/>
    <property type="evidence" value="ECO:0007669"/>
    <property type="project" value="UniProtKB-UniRule"/>
</dbReference>
<comment type="caution">
    <text evidence="14">The sequence shown here is derived from an EMBL/GenBank/DDBJ whole genome shotgun (WGS) entry which is preliminary data.</text>
</comment>
<feature type="binding site" evidence="10">
    <location>
        <position position="173"/>
    </location>
    <ligand>
        <name>[4Fe-4S] cluster</name>
        <dbReference type="ChEBI" id="CHEBI:49883"/>
        <label>3</label>
    </ligand>
</feature>
<dbReference type="InterPro" id="IPR010207">
    <property type="entry name" value="Elect_transpt_cplx_RnfB/RsxB"/>
</dbReference>
<dbReference type="GO" id="GO:0009055">
    <property type="term" value="F:electron transfer activity"/>
    <property type="evidence" value="ECO:0007669"/>
    <property type="project" value="InterPro"/>
</dbReference>
<feature type="binding site" evidence="10">
    <location>
        <position position="183"/>
    </location>
    <ligand>
        <name>[4Fe-4S] cluster</name>
        <dbReference type="ChEBI" id="CHEBI:49883"/>
        <label>2</label>
    </ligand>
</feature>
<feature type="binding site" evidence="10">
    <location>
        <position position="54"/>
    </location>
    <ligand>
        <name>[4Fe-4S] cluster</name>
        <dbReference type="ChEBI" id="CHEBI:49883"/>
        <label>1</label>
    </ligand>
</feature>
<feature type="binding site" evidence="10">
    <location>
        <position position="179"/>
    </location>
    <ligand>
        <name>[4Fe-4S] cluster</name>
        <dbReference type="ChEBI" id="CHEBI:49883"/>
        <label>3</label>
    </ligand>
</feature>
<evidence type="ECO:0000313" key="15">
    <source>
        <dbReference type="Proteomes" id="UP000615234"/>
    </source>
</evidence>
<gene>
    <name evidence="10" type="primary">rnfB</name>
    <name evidence="14" type="ORF">H8S09_07470</name>
</gene>
<dbReference type="NCBIfam" id="TIGR01944">
    <property type="entry name" value="rnfB"/>
    <property type="match status" value="1"/>
</dbReference>
<accession>A0A8I0AF42</accession>
<protein>
    <recommendedName>
        <fullName evidence="10">Ion-translocating oxidoreductase complex subunit B</fullName>
        <ecNumber evidence="10">7.-.-.-</ecNumber>
    </recommendedName>
    <alternativeName>
        <fullName evidence="10">Rnf electron transport complex subunit B</fullName>
    </alternativeName>
</protein>
<dbReference type="EMBL" id="JACOOX010000004">
    <property type="protein sequence ID" value="MBC5662728.1"/>
    <property type="molecule type" value="Genomic_DNA"/>
</dbReference>
<dbReference type="SUPFAM" id="SSF46548">
    <property type="entry name" value="alpha-helical ferredoxin"/>
    <property type="match status" value="1"/>
</dbReference>
<dbReference type="PROSITE" id="PS00198">
    <property type="entry name" value="4FE4S_FER_1"/>
    <property type="match status" value="2"/>
</dbReference>
<dbReference type="PANTHER" id="PTHR43560">
    <property type="entry name" value="ION-TRANSLOCATING OXIDOREDUCTASE COMPLEX SUBUNIT B"/>
    <property type="match status" value="1"/>
</dbReference>
<keyword evidence="3 10" id="KW-0479">Metal-binding</keyword>
<evidence type="ECO:0000256" key="2">
    <source>
        <dbReference type="ARBA" id="ARBA00022485"/>
    </source>
</evidence>
<comment type="cofactor">
    <cofactor evidence="10">
        <name>[4Fe-4S] cluster</name>
        <dbReference type="ChEBI" id="CHEBI:49883"/>
    </cofactor>
    <text evidence="10">Binds 3 [4Fe-4S] clusters.</text>
</comment>
<evidence type="ECO:0000256" key="3">
    <source>
        <dbReference type="ARBA" id="ARBA00022723"/>
    </source>
</evidence>
<feature type="domain" description="4Fe-4S ferredoxin-type" evidence="12">
    <location>
        <begin position="238"/>
        <end position="263"/>
    </location>
</feature>
<dbReference type="Gene3D" id="1.10.15.40">
    <property type="entry name" value="Electron transport complex subunit B, putative Fe-S cluster"/>
    <property type="match status" value="1"/>
</dbReference>